<protein>
    <submittedName>
        <fullName evidence="3">All-trans-phytoene synthase</fullName>
    </submittedName>
</protein>
<dbReference type="SFLD" id="SFLDS00005">
    <property type="entry name" value="Isoprenoid_Synthase_Type_I"/>
    <property type="match status" value="1"/>
</dbReference>
<dbReference type="InterPro" id="IPR033904">
    <property type="entry name" value="Trans_IPPS_HH"/>
</dbReference>
<dbReference type="CDD" id="cd00683">
    <property type="entry name" value="Trans_IPPS_HH"/>
    <property type="match status" value="1"/>
</dbReference>
<dbReference type="InterPro" id="IPR044843">
    <property type="entry name" value="Trans_IPPS_bact-type"/>
</dbReference>
<dbReference type="Gene3D" id="1.10.600.10">
    <property type="entry name" value="Farnesyl Diphosphate Synthase"/>
    <property type="match status" value="1"/>
</dbReference>
<sequence>MFARWKTISQLKASNKQNAENPATAAVPLLHRYDAMASTSARQVIGTYSTSFSMATNVLAPRMQSDIRNLYAMVRIADEIVDGAAAQAGVSQQDIATMLDEYERAVLSAPQRRFHVDPVLHAYADTARRCQFDPEHVRAFFHSMRMDLFESAHSAESLGEYIYGSAEVIGLMCLSVFLQGRDDVADHDRETMTRGARALGAAFQKINFLRDYAEDSQELGRVYFPEILDQGLNEESKKLLVADIRRDLEHAHRTIPLLPLGARAGVLAATGLFEALTDKIDEASADAVRAGRISVSDTRKTLIALRSVAQAATMRAR</sequence>
<dbReference type="GO" id="GO:0004311">
    <property type="term" value="F:geranylgeranyl diphosphate synthase activity"/>
    <property type="evidence" value="ECO:0007669"/>
    <property type="project" value="InterPro"/>
</dbReference>
<dbReference type="InterPro" id="IPR019845">
    <property type="entry name" value="Squalene/phytoene_synthase_CS"/>
</dbReference>
<dbReference type="GO" id="GO:0016117">
    <property type="term" value="P:carotenoid biosynthetic process"/>
    <property type="evidence" value="ECO:0007669"/>
    <property type="project" value="UniProtKB-ARBA"/>
</dbReference>
<keyword evidence="4" id="KW-1185">Reference proteome</keyword>
<dbReference type="Proteomes" id="UP000326711">
    <property type="component" value="Chromosome"/>
</dbReference>
<evidence type="ECO:0000256" key="1">
    <source>
        <dbReference type="ARBA" id="ARBA00004684"/>
    </source>
</evidence>
<evidence type="ECO:0000256" key="2">
    <source>
        <dbReference type="ARBA" id="ARBA00022679"/>
    </source>
</evidence>
<dbReference type="Pfam" id="PF00494">
    <property type="entry name" value="SQS_PSY"/>
    <property type="match status" value="1"/>
</dbReference>
<accession>A0A5J6ZBN4</accession>
<keyword evidence="2" id="KW-0808">Transferase</keyword>
<organism evidence="3 4">
    <name type="scientific">Corynebacterium urogenitale</name>
    <dbReference type="NCBI Taxonomy" id="2487892"/>
    <lineage>
        <taxon>Bacteria</taxon>
        <taxon>Bacillati</taxon>
        <taxon>Actinomycetota</taxon>
        <taxon>Actinomycetes</taxon>
        <taxon>Mycobacteriales</taxon>
        <taxon>Corynebacteriaceae</taxon>
        <taxon>Corynebacterium</taxon>
    </lineage>
</organism>
<evidence type="ECO:0000313" key="4">
    <source>
        <dbReference type="Proteomes" id="UP000326711"/>
    </source>
</evidence>
<dbReference type="EMBL" id="CP045032">
    <property type="protein sequence ID" value="QFQ03133.1"/>
    <property type="molecule type" value="Genomic_DNA"/>
</dbReference>
<evidence type="ECO:0000313" key="3">
    <source>
        <dbReference type="EMBL" id="QFQ03133.1"/>
    </source>
</evidence>
<dbReference type="SFLD" id="SFLDG01018">
    <property type="entry name" value="Squalene/Phytoene_Synthase_Lik"/>
    <property type="match status" value="1"/>
</dbReference>
<dbReference type="InterPro" id="IPR002060">
    <property type="entry name" value="Squ/phyt_synthse"/>
</dbReference>
<gene>
    <name evidence="3" type="primary">crtB</name>
    <name evidence="3" type="ORF">CUROG_08925</name>
</gene>
<dbReference type="KEGG" id="cuo:CUROG_08925"/>
<dbReference type="AlphaFoldDB" id="A0A5J6ZBN4"/>
<reference evidence="4" key="1">
    <citation type="submission" date="2019-10" db="EMBL/GenBank/DDBJ databases">
        <title>Complete genome sequence of Corynebacterium urogenitalis DSM 108747, isolated from the genital tract of a cow.</title>
        <authorList>
            <person name="Ruckert C."/>
            <person name="Ballas P."/>
            <person name="Wagener K."/>
            <person name="Drillich M."/>
            <person name="Kaempfer P."/>
            <person name="Busse H.-J."/>
            <person name="Ehling-Schulz M."/>
        </authorList>
    </citation>
    <scope>NUCLEOTIDE SEQUENCE [LARGE SCALE GENOMIC DNA]</scope>
    <source>
        <strain evidence="4">LMM 1652</strain>
    </source>
</reference>
<dbReference type="PROSITE" id="PS01045">
    <property type="entry name" value="SQUALEN_PHYTOEN_SYN_2"/>
    <property type="match status" value="1"/>
</dbReference>
<dbReference type="SFLD" id="SFLDG01212">
    <property type="entry name" value="Phytoene_synthase_like"/>
    <property type="match status" value="1"/>
</dbReference>
<name>A0A5J6ZBN4_9CORY</name>
<proteinExistence type="predicted"/>
<dbReference type="SUPFAM" id="SSF48576">
    <property type="entry name" value="Terpenoid synthases"/>
    <property type="match status" value="1"/>
</dbReference>
<dbReference type="PANTHER" id="PTHR31480">
    <property type="entry name" value="BIFUNCTIONAL LYCOPENE CYCLASE/PHYTOENE SYNTHASE"/>
    <property type="match status" value="1"/>
</dbReference>
<dbReference type="UniPathway" id="UPA00799"/>
<dbReference type="GO" id="GO:0051996">
    <property type="term" value="F:squalene synthase [NAD(P)H] activity"/>
    <property type="evidence" value="ECO:0007669"/>
    <property type="project" value="InterPro"/>
</dbReference>
<dbReference type="InterPro" id="IPR008949">
    <property type="entry name" value="Isoprenoid_synthase_dom_sf"/>
</dbReference>
<comment type="pathway">
    <text evidence="1">Carotenoid biosynthesis; phytoene biosynthesis.</text>
</comment>